<sequence length="210" mass="24401">MMFYECPMGTNTPEDIVDKFNIREIVEYDRYCRDYNHYDEMRSLYSDDASVGVSWTKGGINNYVEGSKVNNAKAPAKHKIFDVIIWKHGNRAIAESIQSIQIRCPLEGDVVDLATHMRKHYRLEKREGTWKIISAEPIYEKDTMFSAYADGTFCPDRKELEKLRPSYANLMYRRIKYGGHPDDTCAGEDKPETIEKLYRESSIWLGVMEG</sequence>
<evidence type="ECO:0000313" key="2">
    <source>
        <dbReference type="Proteomes" id="UP001454086"/>
    </source>
</evidence>
<name>A0ABV1D2N0_9FIRM</name>
<dbReference type="SUPFAM" id="SSF54427">
    <property type="entry name" value="NTF2-like"/>
    <property type="match status" value="1"/>
</dbReference>
<dbReference type="Proteomes" id="UP001454086">
    <property type="component" value="Unassembled WGS sequence"/>
</dbReference>
<dbReference type="EMBL" id="JBBMFM010000008">
    <property type="protein sequence ID" value="MEQ2424051.1"/>
    <property type="molecule type" value="Genomic_DNA"/>
</dbReference>
<dbReference type="Gene3D" id="3.10.450.50">
    <property type="match status" value="1"/>
</dbReference>
<proteinExistence type="predicted"/>
<organism evidence="1 2">
    <name type="scientific">Enterocloster hominis</name>
    <name type="common">ex Hitch et al. 2024</name>
    <dbReference type="NCBI Taxonomy" id="1917870"/>
    <lineage>
        <taxon>Bacteria</taxon>
        <taxon>Bacillati</taxon>
        <taxon>Bacillota</taxon>
        <taxon>Clostridia</taxon>
        <taxon>Lachnospirales</taxon>
        <taxon>Lachnospiraceae</taxon>
        <taxon>Enterocloster</taxon>
    </lineage>
</organism>
<reference evidence="1 2" key="1">
    <citation type="submission" date="2024-03" db="EMBL/GenBank/DDBJ databases">
        <title>Human intestinal bacterial collection.</title>
        <authorList>
            <person name="Pauvert C."/>
            <person name="Hitch T.C.A."/>
            <person name="Clavel T."/>
        </authorList>
    </citation>
    <scope>NUCLEOTIDE SEQUENCE [LARGE SCALE GENOMIC DNA]</scope>
    <source>
        <strain evidence="1 2">CLA-SR-H021</strain>
    </source>
</reference>
<gene>
    <name evidence="1" type="ORF">WMQ36_03625</name>
</gene>
<evidence type="ECO:0000313" key="1">
    <source>
        <dbReference type="EMBL" id="MEQ2424051.1"/>
    </source>
</evidence>
<keyword evidence="2" id="KW-1185">Reference proteome</keyword>
<dbReference type="RefSeq" id="WP_040381933.1">
    <property type="nucleotide sequence ID" value="NZ_JAJFDX010000009.1"/>
</dbReference>
<protein>
    <submittedName>
        <fullName evidence="1">Nuclear transport factor 2 family protein</fullName>
    </submittedName>
</protein>
<comment type="caution">
    <text evidence="1">The sequence shown here is derived from an EMBL/GenBank/DDBJ whole genome shotgun (WGS) entry which is preliminary data.</text>
</comment>
<dbReference type="InterPro" id="IPR032710">
    <property type="entry name" value="NTF2-like_dom_sf"/>
</dbReference>
<accession>A0ABV1D2N0</accession>